<dbReference type="AlphaFoldDB" id="A0A9W6S8C0"/>
<evidence type="ECO:0000313" key="2">
    <source>
        <dbReference type="EMBL" id="GLY88919.1"/>
    </source>
</evidence>
<protein>
    <submittedName>
        <fullName evidence="2">Uncharacterized protein</fullName>
    </submittedName>
</protein>
<evidence type="ECO:0000256" key="1">
    <source>
        <dbReference type="SAM" id="MobiDB-lite"/>
    </source>
</evidence>
<dbReference type="EMBL" id="BSTK01000011">
    <property type="protein sequence ID" value="GLY88919.1"/>
    <property type="molecule type" value="Genomic_DNA"/>
</dbReference>
<accession>A0A9W6S8C0</accession>
<evidence type="ECO:0000313" key="3">
    <source>
        <dbReference type="Proteomes" id="UP001165074"/>
    </source>
</evidence>
<sequence>MFDDAEAAGKGPKVHTQRSSGTEYEWPAAWSTRLIRATLTYPYTYDWRGAILRHD</sequence>
<comment type="caution">
    <text evidence="2">The sequence shown here is derived from an EMBL/GenBank/DDBJ whole genome shotgun (WGS) entry which is preliminary data.</text>
</comment>
<name>A0A9W6S8C0_9ACTN</name>
<keyword evidence="3" id="KW-1185">Reference proteome</keyword>
<gene>
    <name evidence="2" type="ORF">Airi02_068480</name>
</gene>
<feature type="region of interest" description="Disordered" evidence="1">
    <location>
        <begin position="1"/>
        <end position="24"/>
    </location>
</feature>
<reference evidence="2" key="1">
    <citation type="submission" date="2023-03" db="EMBL/GenBank/DDBJ databases">
        <title>Actinoallomurus iriomotensis NBRC 103684.</title>
        <authorList>
            <person name="Ichikawa N."/>
            <person name="Sato H."/>
            <person name="Tonouchi N."/>
        </authorList>
    </citation>
    <scope>NUCLEOTIDE SEQUENCE</scope>
    <source>
        <strain evidence="2">NBRC 103684</strain>
    </source>
</reference>
<proteinExistence type="predicted"/>
<dbReference type="RefSeq" id="WP_285578853.1">
    <property type="nucleotide sequence ID" value="NZ_BSTK01000011.1"/>
</dbReference>
<organism evidence="2 3">
    <name type="scientific">Actinoallomurus iriomotensis</name>
    <dbReference type="NCBI Taxonomy" id="478107"/>
    <lineage>
        <taxon>Bacteria</taxon>
        <taxon>Bacillati</taxon>
        <taxon>Actinomycetota</taxon>
        <taxon>Actinomycetes</taxon>
        <taxon>Streptosporangiales</taxon>
        <taxon>Thermomonosporaceae</taxon>
        <taxon>Actinoallomurus</taxon>
    </lineage>
</organism>
<dbReference type="Proteomes" id="UP001165074">
    <property type="component" value="Unassembled WGS sequence"/>
</dbReference>